<sequence>MADKPYRHLNLFMAKPDATTKTFAELLAPESNVSLYNLDPKFEFDGALYVKRSSEKRPKWSEVVDLITGVEIPYIGTKSSSAVLFLRTENALFAFTFGYGRYLIETTFFIQDFGLKTALNILNHESLRSVDLHTLEDQPVQKKSQATRESEASIFGIDISRDVLRAVTGSPKPGINLRNISGGDAMLSFGAELDIEEIPGLAAQIYGYYTNDDYKSGFSWVDNVRRIKEKGLIDRLDATLVEAIKEKDQSLVITLPEIGKWDSITGFSFTRSKSTVSPTIQIDSYYSGIDVDSVSIESVKRDRLFVFDIHEDESDHSIYKCIYFEKSEAEKTYVLFCGIWYEIDNTFMGRINSTLDQIEISDLDFPAIEIWDEAGDKKIETEGDYNIRAANAHGYHLLDKKLIKSNKTTSSIELCDLLTPNKQLIHVKHRKGGSAGLSHLFAQGSVSAEIMLGDKAFRKAARTVLARINATARDIIPLDNPRSVDYEVVFLILGDEKATVKGNLPFFSKVNLSRAYENLSQRGFPVKISAAPKVDRPVA</sequence>
<keyword evidence="2" id="KW-1185">Reference proteome</keyword>
<gene>
    <name evidence="1" type="ORF">HJ583_002805</name>
</gene>
<organism evidence="1 2">
    <name type="scientific">Uliginosibacterium aquaticum</name>
    <dbReference type="NCBI Taxonomy" id="2731212"/>
    <lineage>
        <taxon>Bacteria</taxon>
        <taxon>Pseudomonadati</taxon>
        <taxon>Pseudomonadota</taxon>
        <taxon>Betaproteobacteria</taxon>
        <taxon>Rhodocyclales</taxon>
        <taxon>Zoogloeaceae</taxon>
        <taxon>Uliginosibacterium</taxon>
    </lineage>
</organism>
<evidence type="ECO:0000313" key="1">
    <source>
        <dbReference type="EMBL" id="NSL53945.1"/>
    </source>
</evidence>
<dbReference type="Pfam" id="PF19614">
    <property type="entry name" value="DUF6119"/>
    <property type="match status" value="1"/>
</dbReference>
<dbReference type="RefSeq" id="WP_170020286.1">
    <property type="nucleotide sequence ID" value="NZ_JABCSC020000001.1"/>
</dbReference>
<dbReference type="InterPro" id="IPR026487">
    <property type="entry name" value="CHP04141"/>
</dbReference>
<dbReference type="Proteomes" id="UP000778523">
    <property type="component" value="Unassembled WGS sequence"/>
</dbReference>
<name>A0ABX2IBU6_9RHOO</name>
<evidence type="ECO:0000313" key="2">
    <source>
        <dbReference type="Proteomes" id="UP000778523"/>
    </source>
</evidence>
<dbReference type="NCBIfam" id="TIGR04141">
    <property type="entry name" value="TIGR04141 family sporadically distributed protein"/>
    <property type="match status" value="1"/>
</dbReference>
<reference evidence="1 2" key="1">
    <citation type="submission" date="2020-06" db="EMBL/GenBank/DDBJ databases">
        <title>Draft genome of Uliginosibacterium sp. IMCC34675.</title>
        <authorList>
            <person name="Song J."/>
        </authorList>
    </citation>
    <scope>NUCLEOTIDE SEQUENCE [LARGE SCALE GENOMIC DNA]</scope>
    <source>
        <strain evidence="1 2">IMCC34675</strain>
    </source>
</reference>
<comment type="caution">
    <text evidence="1">The sequence shown here is derived from an EMBL/GenBank/DDBJ whole genome shotgun (WGS) entry which is preliminary data.</text>
</comment>
<dbReference type="EMBL" id="JABCSC020000001">
    <property type="protein sequence ID" value="NSL53945.1"/>
    <property type="molecule type" value="Genomic_DNA"/>
</dbReference>
<accession>A0ABX2IBU6</accession>
<protein>
    <submittedName>
        <fullName evidence="1">TIGR04141 family sporadically distributed protein</fullName>
    </submittedName>
</protein>
<proteinExistence type="predicted"/>